<organism evidence="1 2">
    <name type="scientific">Miscanthus lutarioriparius</name>
    <dbReference type="NCBI Taxonomy" id="422564"/>
    <lineage>
        <taxon>Eukaryota</taxon>
        <taxon>Viridiplantae</taxon>
        <taxon>Streptophyta</taxon>
        <taxon>Embryophyta</taxon>
        <taxon>Tracheophyta</taxon>
        <taxon>Spermatophyta</taxon>
        <taxon>Magnoliopsida</taxon>
        <taxon>Liliopsida</taxon>
        <taxon>Poales</taxon>
        <taxon>Poaceae</taxon>
        <taxon>PACMAD clade</taxon>
        <taxon>Panicoideae</taxon>
        <taxon>Andropogonodae</taxon>
        <taxon>Andropogoneae</taxon>
        <taxon>Saccharinae</taxon>
        <taxon>Miscanthus</taxon>
    </lineage>
</organism>
<dbReference type="EMBL" id="CAJGYO010000018">
    <property type="protein sequence ID" value="CAD6336448.1"/>
    <property type="molecule type" value="Genomic_DNA"/>
</dbReference>
<evidence type="ECO:0000313" key="2">
    <source>
        <dbReference type="Proteomes" id="UP000604825"/>
    </source>
</evidence>
<accession>A0A811S6B1</accession>
<comment type="caution">
    <text evidence="1">The sequence shown here is derived from an EMBL/GenBank/DDBJ whole genome shotgun (WGS) entry which is preliminary data.</text>
</comment>
<dbReference type="AlphaFoldDB" id="A0A811S6B1"/>
<sequence>MASITKTASLLVLTLFVISAVILPTSVLAAALCSLTILRASGRAQFMGVPTFPFPGTVAGLVPPTLRHRFPH</sequence>
<dbReference type="Proteomes" id="UP000604825">
    <property type="component" value="Unassembled WGS sequence"/>
</dbReference>
<reference evidence="1" key="1">
    <citation type="submission" date="2020-10" db="EMBL/GenBank/DDBJ databases">
        <authorList>
            <person name="Han B."/>
            <person name="Lu T."/>
            <person name="Zhao Q."/>
            <person name="Huang X."/>
            <person name="Zhao Y."/>
        </authorList>
    </citation>
    <scope>NUCLEOTIDE SEQUENCE</scope>
</reference>
<name>A0A811S6B1_9POAL</name>
<keyword evidence="2" id="KW-1185">Reference proteome</keyword>
<gene>
    <name evidence="1" type="ORF">NCGR_LOCUS60546</name>
</gene>
<evidence type="ECO:0000313" key="1">
    <source>
        <dbReference type="EMBL" id="CAD6336448.1"/>
    </source>
</evidence>
<proteinExistence type="predicted"/>
<protein>
    <submittedName>
        <fullName evidence="1">Uncharacterized protein</fullName>
    </submittedName>
</protein>